<proteinExistence type="predicted"/>
<keyword evidence="2" id="KW-1185">Reference proteome</keyword>
<dbReference type="Proteomes" id="UP001281614">
    <property type="component" value="Unassembled WGS sequence"/>
</dbReference>
<dbReference type="EMBL" id="VYYT01000158">
    <property type="protein sequence ID" value="KAK2761821.1"/>
    <property type="molecule type" value="Genomic_DNA"/>
</dbReference>
<accession>A0AAD9YE70</accession>
<protein>
    <submittedName>
        <fullName evidence="1">Chitinase</fullName>
    </submittedName>
</protein>
<comment type="caution">
    <text evidence="1">The sequence shown here is derived from an EMBL/GenBank/DDBJ whole genome shotgun (WGS) entry which is preliminary data.</text>
</comment>
<sequence length="100" mass="10850">MSYKQQIRMFDILINAFDDRGTSALSSTEDETLAKSVLPKLRQPSDLIMLFGTVSGTTAGVYVGADLEGFSVAVDLFDFFLNNLSIKGIANSRSSHAGLR</sequence>
<organism evidence="1 2">
    <name type="scientific">Colletotrichum kahawae</name>
    <name type="common">Coffee berry disease fungus</name>
    <dbReference type="NCBI Taxonomy" id="34407"/>
    <lineage>
        <taxon>Eukaryota</taxon>
        <taxon>Fungi</taxon>
        <taxon>Dikarya</taxon>
        <taxon>Ascomycota</taxon>
        <taxon>Pezizomycotina</taxon>
        <taxon>Sordariomycetes</taxon>
        <taxon>Hypocreomycetidae</taxon>
        <taxon>Glomerellales</taxon>
        <taxon>Glomerellaceae</taxon>
        <taxon>Colletotrichum</taxon>
        <taxon>Colletotrichum gloeosporioides species complex</taxon>
    </lineage>
</organism>
<evidence type="ECO:0000313" key="1">
    <source>
        <dbReference type="EMBL" id="KAK2761821.1"/>
    </source>
</evidence>
<gene>
    <name evidence="1" type="ORF">CKAH01_16246</name>
</gene>
<reference evidence="1" key="1">
    <citation type="submission" date="2023-02" db="EMBL/GenBank/DDBJ databases">
        <title>Colletotrichum kahawae CIFC_Que2 genome sequencing and assembly.</title>
        <authorList>
            <person name="Baroncelli R."/>
        </authorList>
    </citation>
    <scope>NUCLEOTIDE SEQUENCE</scope>
    <source>
        <strain evidence="1">CIFC_Que2</strain>
    </source>
</reference>
<dbReference type="AlphaFoldDB" id="A0AAD9YE70"/>
<evidence type="ECO:0000313" key="2">
    <source>
        <dbReference type="Proteomes" id="UP001281614"/>
    </source>
</evidence>
<name>A0AAD9YE70_COLKA</name>